<accession>A0ACC0V244</accession>
<dbReference type="Proteomes" id="UP001163324">
    <property type="component" value="Chromosome 4"/>
</dbReference>
<reference evidence="1" key="1">
    <citation type="submission" date="2022-10" db="EMBL/GenBank/DDBJ databases">
        <title>Complete Genome of Trichothecium roseum strain YXFP-22015, a Plant Pathogen Isolated from Citrus.</title>
        <authorList>
            <person name="Wang Y."/>
            <person name="Zhu L."/>
        </authorList>
    </citation>
    <scope>NUCLEOTIDE SEQUENCE</scope>
    <source>
        <strain evidence="1">YXFP-22015</strain>
    </source>
</reference>
<keyword evidence="2" id="KW-1185">Reference proteome</keyword>
<gene>
    <name evidence="1" type="ORF">N3K66_004752</name>
</gene>
<sequence>MHYVRLFRPIKALPSKGQQQQRLEVVLAITTDLGDAFLFPEEPVPLLATFRCAQTGTEQDWPASGSGDFQWKAGHRMLKPTIPMSPHLSRDYAAGRIIQVCIRPRSSKITAVEARDVVPGAASGVGLVMPAWMTLNKEDRRNVLTRKVETGTPEKPMGLCIDEGIGESIARHIWDAGVVTLSCVAAMASDPNPDGVEVTRGPCLEALRQTLAVQKPLNIMELGCGVGILGLGLSSLLPAFHHRTRDCLVLMTDLDEARAQAESNISHLLSGRKTATVVPLSYENLDWEDGRVGKFGPAVTAAGRWDLIVISDCTYNVDMLPALVETLSALHAAGKGAEGGTKVFLATKPRHSSERALFDLMREHTWDTLAKQVISLPVLGQEAETVELYLFQKP</sequence>
<protein>
    <submittedName>
        <fullName evidence="1">Uncharacterized protein</fullName>
    </submittedName>
</protein>
<evidence type="ECO:0000313" key="2">
    <source>
        <dbReference type="Proteomes" id="UP001163324"/>
    </source>
</evidence>
<comment type="caution">
    <text evidence="1">The sequence shown here is derived from an EMBL/GenBank/DDBJ whole genome shotgun (WGS) entry which is preliminary data.</text>
</comment>
<name>A0ACC0V244_9HYPO</name>
<dbReference type="EMBL" id="CM047943">
    <property type="protein sequence ID" value="KAI9900490.1"/>
    <property type="molecule type" value="Genomic_DNA"/>
</dbReference>
<organism evidence="1 2">
    <name type="scientific">Trichothecium roseum</name>
    <dbReference type="NCBI Taxonomy" id="47278"/>
    <lineage>
        <taxon>Eukaryota</taxon>
        <taxon>Fungi</taxon>
        <taxon>Dikarya</taxon>
        <taxon>Ascomycota</taxon>
        <taxon>Pezizomycotina</taxon>
        <taxon>Sordariomycetes</taxon>
        <taxon>Hypocreomycetidae</taxon>
        <taxon>Hypocreales</taxon>
        <taxon>Hypocreales incertae sedis</taxon>
        <taxon>Trichothecium</taxon>
    </lineage>
</organism>
<evidence type="ECO:0000313" key="1">
    <source>
        <dbReference type="EMBL" id="KAI9900490.1"/>
    </source>
</evidence>
<proteinExistence type="predicted"/>